<comment type="caution">
    <text evidence="2">The sequence shown here is derived from an EMBL/GenBank/DDBJ whole genome shotgun (WGS) entry which is preliminary data.</text>
</comment>
<organism evidence="2 3">
    <name type="scientific">Portunus trituberculatus</name>
    <name type="common">Swimming crab</name>
    <name type="synonym">Neptunus trituberculatus</name>
    <dbReference type="NCBI Taxonomy" id="210409"/>
    <lineage>
        <taxon>Eukaryota</taxon>
        <taxon>Metazoa</taxon>
        <taxon>Ecdysozoa</taxon>
        <taxon>Arthropoda</taxon>
        <taxon>Crustacea</taxon>
        <taxon>Multicrustacea</taxon>
        <taxon>Malacostraca</taxon>
        <taxon>Eumalacostraca</taxon>
        <taxon>Eucarida</taxon>
        <taxon>Decapoda</taxon>
        <taxon>Pleocyemata</taxon>
        <taxon>Brachyura</taxon>
        <taxon>Eubrachyura</taxon>
        <taxon>Portunoidea</taxon>
        <taxon>Portunidae</taxon>
        <taxon>Portuninae</taxon>
        <taxon>Portunus</taxon>
    </lineage>
</organism>
<gene>
    <name evidence="2" type="ORF">E2C01_011224</name>
</gene>
<proteinExistence type="predicted"/>
<dbReference type="EMBL" id="VSRR010000671">
    <property type="protein sequence ID" value="MPC18346.1"/>
    <property type="molecule type" value="Genomic_DNA"/>
</dbReference>
<feature type="region of interest" description="Disordered" evidence="1">
    <location>
        <begin position="1"/>
        <end position="27"/>
    </location>
</feature>
<protein>
    <submittedName>
        <fullName evidence="2">Uncharacterized protein</fullName>
    </submittedName>
</protein>
<evidence type="ECO:0000313" key="2">
    <source>
        <dbReference type="EMBL" id="MPC18346.1"/>
    </source>
</evidence>
<dbReference type="AlphaFoldDB" id="A0A5B7DB60"/>
<evidence type="ECO:0000313" key="3">
    <source>
        <dbReference type="Proteomes" id="UP000324222"/>
    </source>
</evidence>
<reference evidence="2 3" key="1">
    <citation type="submission" date="2019-05" db="EMBL/GenBank/DDBJ databases">
        <title>Another draft genome of Portunus trituberculatus and its Hox gene families provides insights of decapod evolution.</title>
        <authorList>
            <person name="Jeong J.-H."/>
            <person name="Song I."/>
            <person name="Kim S."/>
            <person name="Choi T."/>
            <person name="Kim D."/>
            <person name="Ryu S."/>
            <person name="Kim W."/>
        </authorList>
    </citation>
    <scope>NUCLEOTIDE SEQUENCE [LARGE SCALE GENOMIC DNA]</scope>
    <source>
        <tissue evidence="2">Muscle</tissue>
    </source>
</reference>
<evidence type="ECO:0000256" key="1">
    <source>
        <dbReference type="SAM" id="MobiDB-lite"/>
    </source>
</evidence>
<name>A0A5B7DB60_PORTR</name>
<dbReference type="Proteomes" id="UP000324222">
    <property type="component" value="Unassembled WGS sequence"/>
</dbReference>
<accession>A0A5B7DB60</accession>
<sequence>MPQSHHLHAYQKIENAPSGPGDNDGVWSMEVTPARDLKVAMHSVVFTDHTFTVPSDEAL</sequence>
<keyword evidence="3" id="KW-1185">Reference proteome</keyword>